<evidence type="ECO:0000256" key="1">
    <source>
        <dbReference type="SAM" id="SignalP"/>
    </source>
</evidence>
<keyword evidence="3" id="KW-1185">Reference proteome</keyword>
<dbReference type="STRING" id="1212491.LFA_0277"/>
<dbReference type="InterPro" id="IPR011250">
    <property type="entry name" value="OMP/PagP_B-barrel"/>
</dbReference>
<protein>
    <submittedName>
        <fullName evidence="2">Putative OmpA-like transmembrane domain</fullName>
    </submittedName>
</protein>
<keyword evidence="2" id="KW-0812">Transmembrane</keyword>
<feature type="chain" id="PRO_5001935332" evidence="1">
    <location>
        <begin position="21"/>
        <end position="245"/>
    </location>
</feature>
<dbReference type="Proteomes" id="UP000032430">
    <property type="component" value="Chromosome I"/>
</dbReference>
<reference evidence="3" key="1">
    <citation type="submission" date="2014-09" db="EMBL/GenBank/DDBJ databases">
        <authorList>
            <person name="Gomez-Valero L."/>
        </authorList>
    </citation>
    <scope>NUCLEOTIDE SEQUENCE [LARGE SCALE GENOMIC DNA]</scope>
    <source>
        <strain evidence="3">ATCC700992</strain>
    </source>
</reference>
<dbReference type="SUPFAM" id="SSF56925">
    <property type="entry name" value="OMPA-like"/>
    <property type="match status" value="1"/>
</dbReference>
<name>A0A098G2N7_9GAMM</name>
<dbReference type="KEGG" id="lfa:LFA_0277"/>
<gene>
    <name evidence="2" type="ORF">LFA_0277</name>
</gene>
<evidence type="ECO:0000313" key="3">
    <source>
        <dbReference type="Proteomes" id="UP000032430"/>
    </source>
</evidence>
<sequence length="245" mass="26012">MKKKQLFICVMGILANSAYAGTMGDVAVKDYFIPFVVGEAAVTWNTTESVSIFGNPPSLDKQLWGGRGAVGIAHSSPNRFGYTAEIGWGYYGSTSSSNSGTSTGGTLTISNDSYLYGFDLLAGVTYNFDPFQLYLKGGAMAENRRTKGLAVFNNVNNGKSYVSTNTINAIATNVLPEIKVGGLYSLNEHISLTLAYMHVFGNNDFAATVSGAFSNPSATTSISSVANTQNPSLDSLLFGLVYQFA</sequence>
<evidence type="ECO:0000313" key="2">
    <source>
        <dbReference type="EMBL" id="CEG55750.1"/>
    </source>
</evidence>
<dbReference type="RefSeq" id="WP_045094571.1">
    <property type="nucleotide sequence ID" value="NZ_LN614827.1"/>
</dbReference>
<dbReference type="HOGENOM" id="CLU_1141454_0_0_6"/>
<dbReference type="AlphaFoldDB" id="A0A098G2N7"/>
<dbReference type="OrthoDB" id="5638159at2"/>
<proteinExistence type="predicted"/>
<organism evidence="2 3">
    <name type="scientific">Legionella fallonii LLAP-10</name>
    <dbReference type="NCBI Taxonomy" id="1212491"/>
    <lineage>
        <taxon>Bacteria</taxon>
        <taxon>Pseudomonadati</taxon>
        <taxon>Pseudomonadota</taxon>
        <taxon>Gammaproteobacteria</taxon>
        <taxon>Legionellales</taxon>
        <taxon>Legionellaceae</taxon>
        <taxon>Legionella</taxon>
    </lineage>
</organism>
<keyword evidence="2" id="KW-0472">Membrane</keyword>
<feature type="signal peptide" evidence="1">
    <location>
        <begin position="1"/>
        <end position="20"/>
    </location>
</feature>
<accession>A0A098G2N7</accession>
<dbReference type="EMBL" id="LN614827">
    <property type="protein sequence ID" value="CEG55750.1"/>
    <property type="molecule type" value="Genomic_DNA"/>
</dbReference>
<keyword evidence="1" id="KW-0732">Signal</keyword>
<dbReference type="Gene3D" id="2.40.160.20">
    <property type="match status" value="1"/>
</dbReference>